<protein>
    <recommendedName>
        <fullName evidence="3">Outer membrane lipoprotein-sorting protein</fullName>
    </recommendedName>
</protein>
<dbReference type="Proteomes" id="UP000198561">
    <property type="component" value="Unassembled WGS sequence"/>
</dbReference>
<evidence type="ECO:0008006" key="3">
    <source>
        <dbReference type="Google" id="ProtNLM"/>
    </source>
</evidence>
<dbReference type="AlphaFoldDB" id="A0A1H6HNC2"/>
<organism evidence="1 2">
    <name type="scientific">Chryseobacterium culicis</name>
    <dbReference type="NCBI Taxonomy" id="680127"/>
    <lineage>
        <taxon>Bacteria</taxon>
        <taxon>Pseudomonadati</taxon>
        <taxon>Bacteroidota</taxon>
        <taxon>Flavobacteriia</taxon>
        <taxon>Flavobacteriales</taxon>
        <taxon>Weeksellaceae</taxon>
        <taxon>Chryseobacterium group</taxon>
        <taxon>Chryseobacterium</taxon>
    </lineage>
</organism>
<name>A0A1H6HNC2_CHRCI</name>
<reference evidence="1 2" key="1">
    <citation type="submission" date="2016-10" db="EMBL/GenBank/DDBJ databases">
        <authorList>
            <person name="de Groot N.N."/>
        </authorList>
    </citation>
    <scope>NUCLEOTIDE SEQUENCE [LARGE SCALE GENOMIC DNA]</scope>
    <source>
        <strain evidence="1 2">DSM 23031</strain>
    </source>
</reference>
<sequence>MNIIHYNVKIMYGKEKPYHVFWYICHRKNKTMKLFNTIVVVSMIAASNPLFSQTPSESKAKEIIEKAIQAEGGKKLLSSIKTLYSKSETVMDGRNVNWITKEMVPNKGSFEIEYQGRIVYKSWYDGKTGYELVNGERKLADPAEFKDKADRKYIINELAYIDPKLYKIELIDENPDKIYYKIKATYITGKVTYLYYDVKTFFLSKEETVENGEKNTFSTVLQSDYKKFGDLWYPTKSTFVSENGNQEAKLVDLYYNKNIEDKDFK</sequence>
<gene>
    <name evidence="1" type="ORF">SAMN05421593_3151</name>
</gene>
<accession>A0A1H6HNC2</accession>
<evidence type="ECO:0000313" key="2">
    <source>
        <dbReference type="Proteomes" id="UP000198561"/>
    </source>
</evidence>
<evidence type="ECO:0000313" key="1">
    <source>
        <dbReference type="EMBL" id="SEH35738.1"/>
    </source>
</evidence>
<dbReference type="STRING" id="680127.SAMN05421593_3151"/>
<dbReference type="EMBL" id="FNWQ01000003">
    <property type="protein sequence ID" value="SEH35738.1"/>
    <property type="molecule type" value="Genomic_DNA"/>
</dbReference>
<proteinExistence type="predicted"/>